<comment type="caution">
    <text evidence="1">The sequence shown here is derived from an EMBL/GenBank/DDBJ whole genome shotgun (WGS) entry which is preliminary data.</text>
</comment>
<dbReference type="AlphaFoldDB" id="A0A8K0T2X6"/>
<organism evidence="1 2">
    <name type="scientific">Stachybotrys elegans</name>
    <dbReference type="NCBI Taxonomy" id="80388"/>
    <lineage>
        <taxon>Eukaryota</taxon>
        <taxon>Fungi</taxon>
        <taxon>Dikarya</taxon>
        <taxon>Ascomycota</taxon>
        <taxon>Pezizomycotina</taxon>
        <taxon>Sordariomycetes</taxon>
        <taxon>Hypocreomycetidae</taxon>
        <taxon>Hypocreales</taxon>
        <taxon>Stachybotryaceae</taxon>
        <taxon>Stachybotrys</taxon>
    </lineage>
</organism>
<name>A0A8K0T2X6_9HYPO</name>
<evidence type="ECO:0000313" key="2">
    <source>
        <dbReference type="Proteomes" id="UP000813444"/>
    </source>
</evidence>
<sequence>MGMSRTRAHHGSAKTWSRRICKVLALLWASRKREAATSSVSKQTCNKTTETSSFVSVLLRHTRKDNRESRVIGHNPHPHPFGSLLVSVQGV</sequence>
<protein>
    <submittedName>
        <fullName evidence="1">Uncharacterized protein</fullName>
    </submittedName>
</protein>
<dbReference type="Proteomes" id="UP000813444">
    <property type="component" value="Unassembled WGS sequence"/>
</dbReference>
<gene>
    <name evidence="1" type="ORF">B0I35DRAFT_17325</name>
</gene>
<reference evidence="1" key="1">
    <citation type="journal article" date="2021" name="Nat. Commun.">
        <title>Genetic determinants of endophytism in the Arabidopsis root mycobiome.</title>
        <authorList>
            <person name="Mesny F."/>
            <person name="Miyauchi S."/>
            <person name="Thiergart T."/>
            <person name="Pickel B."/>
            <person name="Atanasova L."/>
            <person name="Karlsson M."/>
            <person name="Huettel B."/>
            <person name="Barry K.W."/>
            <person name="Haridas S."/>
            <person name="Chen C."/>
            <person name="Bauer D."/>
            <person name="Andreopoulos W."/>
            <person name="Pangilinan J."/>
            <person name="LaButti K."/>
            <person name="Riley R."/>
            <person name="Lipzen A."/>
            <person name="Clum A."/>
            <person name="Drula E."/>
            <person name="Henrissat B."/>
            <person name="Kohler A."/>
            <person name="Grigoriev I.V."/>
            <person name="Martin F.M."/>
            <person name="Hacquard S."/>
        </authorList>
    </citation>
    <scope>NUCLEOTIDE SEQUENCE</scope>
    <source>
        <strain evidence="1">MPI-CAGE-CH-0235</strain>
    </source>
</reference>
<proteinExistence type="predicted"/>
<keyword evidence="2" id="KW-1185">Reference proteome</keyword>
<accession>A0A8K0T2X6</accession>
<evidence type="ECO:0000313" key="1">
    <source>
        <dbReference type="EMBL" id="KAH7328391.1"/>
    </source>
</evidence>
<dbReference type="EMBL" id="JAGPNK010000001">
    <property type="protein sequence ID" value="KAH7328391.1"/>
    <property type="molecule type" value="Genomic_DNA"/>
</dbReference>